<proteinExistence type="predicted"/>
<dbReference type="CDD" id="cd16917">
    <property type="entry name" value="HATPase_UhpB-NarQ-NarX-like"/>
    <property type="match status" value="1"/>
</dbReference>
<dbReference type="EMBL" id="LQPR01000037">
    <property type="protein sequence ID" value="ORW70743.1"/>
    <property type="molecule type" value="Genomic_DNA"/>
</dbReference>
<accession>A0AAJ3NQJ3</accession>
<dbReference type="SUPFAM" id="SSF55781">
    <property type="entry name" value="GAF domain-like"/>
    <property type="match status" value="1"/>
</dbReference>
<gene>
    <name evidence="26" type="ORF">AWC23_16005</name>
</gene>
<dbReference type="Pfam" id="PF13493">
    <property type="entry name" value="DUF4118"/>
    <property type="match status" value="1"/>
</dbReference>
<keyword evidence="18" id="KW-0479">Metal-binding</keyword>
<dbReference type="PANTHER" id="PTHR24421:SF10">
    <property type="entry name" value="NITRATE_NITRITE SENSOR PROTEIN NARQ"/>
    <property type="match status" value="1"/>
</dbReference>
<evidence type="ECO:0000256" key="10">
    <source>
        <dbReference type="ARBA" id="ARBA00022679"/>
    </source>
</evidence>
<dbReference type="Pfam" id="PF07730">
    <property type="entry name" value="HisKA_3"/>
    <property type="match status" value="1"/>
</dbReference>
<feature type="transmembrane region" description="Helical" evidence="23">
    <location>
        <begin position="104"/>
        <end position="124"/>
    </location>
</feature>
<evidence type="ECO:0000256" key="19">
    <source>
        <dbReference type="ARBA" id="ARBA00023136"/>
    </source>
</evidence>
<dbReference type="GO" id="GO:0000155">
    <property type="term" value="F:phosphorelay sensor kinase activity"/>
    <property type="evidence" value="ECO:0007669"/>
    <property type="project" value="InterPro"/>
</dbReference>
<keyword evidence="10" id="KW-0808">Transferase</keyword>
<dbReference type="Gene3D" id="1.20.120.620">
    <property type="entry name" value="Backbone structure of the membrane domain of e. Coli histidine kinase receptor kdpd"/>
    <property type="match status" value="1"/>
</dbReference>
<evidence type="ECO:0000256" key="1">
    <source>
        <dbReference type="ARBA" id="ARBA00000085"/>
    </source>
</evidence>
<evidence type="ECO:0000256" key="8">
    <source>
        <dbReference type="ARBA" id="ARBA00022490"/>
    </source>
</evidence>
<dbReference type="Gene3D" id="1.20.5.1930">
    <property type="match status" value="1"/>
</dbReference>
<dbReference type="Gene3D" id="3.30.450.40">
    <property type="match status" value="1"/>
</dbReference>
<dbReference type="PRINTS" id="PR00344">
    <property type="entry name" value="BCTRLSENSOR"/>
</dbReference>
<dbReference type="GO" id="GO:0051539">
    <property type="term" value="F:4 iron, 4 sulfur cluster binding"/>
    <property type="evidence" value="ECO:0007669"/>
    <property type="project" value="UniProtKB-KW"/>
</dbReference>
<keyword evidence="14" id="KW-0067">ATP-binding</keyword>
<evidence type="ECO:0000256" key="11">
    <source>
        <dbReference type="ARBA" id="ARBA00022692"/>
    </source>
</evidence>
<dbReference type="EC" id="2.7.13.3" evidence="5"/>
<keyword evidence="8" id="KW-0963">Cytoplasm</keyword>
<keyword evidence="7" id="KW-0004">4Fe-4S</keyword>
<comment type="cofactor">
    <cofactor evidence="2">
        <name>[4Fe-4S] cluster</name>
        <dbReference type="ChEBI" id="CHEBI:49883"/>
    </cofactor>
</comment>
<dbReference type="Proteomes" id="UP000193387">
    <property type="component" value="Unassembled WGS sequence"/>
</dbReference>
<dbReference type="RefSeq" id="WP_085256375.1">
    <property type="nucleotide sequence ID" value="NZ_AP022573.1"/>
</dbReference>
<dbReference type="Gene3D" id="3.30.565.10">
    <property type="entry name" value="Histidine kinase-like ATPase, C-terminal domain"/>
    <property type="match status" value="1"/>
</dbReference>
<keyword evidence="15 23" id="KW-1133">Transmembrane helix</keyword>
<evidence type="ECO:0000256" key="15">
    <source>
        <dbReference type="ARBA" id="ARBA00022989"/>
    </source>
</evidence>
<comment type="catalytic activity">
    <reaction evidence="1">
        <text>ATP + protein L-histidine = ADP + protein N-phospho-L-histidine.</text>
        <dbReference type="EC" id="2.7.13.3"/>
    </reaction>
</comment>
<evidence type="ECO:0000256" key="18">
    <source>
        <dbReference type="ARBA" id="ARBA00023014"/>
    </source>
</evidence>
<evidence type="ECO:0000259" key="25">
    <source>
        <dbReference type="SMART" id="SM00387"/>
    </source>
</evidence>
<keyword evidence="27" id="KW-1185">Reference proteome</keyword>
<keyword evidence="11 23" id="KW-0812">Transmembrane</keyword>
<feature type="transmembrane region" description="Helical" evidence="23">
    <location>
        <begin position="27"/>
        <end position="45"/>
    </location>
</feature>
<dbReference type="GO" id="GO:0016020">
    <property type="term" value="C:membrane"/>
    <property type="evidence" value="ECO:0007669"/>
    <property type="project" value="UniProtKB-SubCell"/>
</dbReference>
<evidence type="ECO:0000256" key="4">
    <source>
        <dbReference type="ARBA" id="ARBA00004496"/>
    </source>
</evidence>
<evidence type="ECO:0000256" key="23">
    <source>
        <dbReference type="SAM" id="Phobius"/>
    </source>
</evidence>
<feature type="transmembrane region" description="Helical" evidence="23">
    <location>
        <begin position="57"/>
        <end position="84"/>
    </location>
</feature>
<dbReference type="Pfam" id="PF01590">
    <property type="entry name" value="GAF"/>
    <property type="match status" value="1"/>
</dbReference>
<dbReference type="InterPro" id="IPR050482">
    <property type="entry name" value="Sensor_HK_TwoCompSys"/>
</dbReference>
<evidence type="ECO:0000256" key="2">
    <source>
        <dbReference type="ARBA" id="ARBA00001966"/>
    </source>
</evidence>
<dbReference type="InterPro" id="IPR003018">
    <property type="entry name" value="GAF"/>
</dbReference>
<dbReference type="InterPro" id="IPR029016">
    <property type="entry name" value="GAF-like_dom_sf"/>
</dbReference>
<keyword evidence="17" id="KW-0902">Two-component regulatory system</keyword>
<protein>
    <recommendedName>
        <fullName evidence="6">Oxygen sensor histidine kinase NreB</fullName>
        <ecNumber evidence="5">2.7.13.3</ecNumber>
    </recommendedName>
    <alternativeName>
        <fullName evidence="21">Nitrogen regulation protein B</fullName>
    </alternativeName>
</protein>
<dbReference type="GO" id="GO:0046983">
    <property type="term" value="F:protein dimerization activity"/>
    <property type="evidence" value="ECO:0007669"/>
    <property type="project" value="InterPro"/>
</dbReference>
<evidence type="ECO:0000256" key="22">
    <source>
        <dbReference type="SAM" id="MobiDB-lite"/>
    </source>
</evidence>
<keyword evidence="13 26" id="KW-0418">Kinase</keyword>
<dbReference type="SUPFAM" id="SSF55874">
    <property type="entry name" value="ATPase domain of HSP90 chaperone/DNA topoisomerase II/histidine kinase"/>
    <property type="match status" value="1"/>
</dbReference>
<feature type="region of interest" description="Disordered" evidence="22">
    <location>
        <begin position="1"/>
        <end position="22"/>
    </location>
</feature>
<evidence type="ECO:0000259" key="24">
    <source>
        <dbReference type="SMART" id="SM00065"/>
    </source>
</evidence>
<keyword evidence="18" id="KW-0411">Iron-sulfur</keyword>
<dbReference type="GO" id="GO:0005737">
    <property type="term" value="C:cytoplasm"/>
    <property type="evidence" value="ECO:0007669"/>
    <property type="project" value="UniProtKB-SubCell"/>
</dbReference>
<evidence type="ECO:0000256" key="16">
    <source>
        <dbReference type="ARBA" id="ARBA00023004"/>
    </source>
</evidence>
<comment type="subcellular location">
    <subcellularLocation>
        <location evidence="4">Cytoplasm</location>
    </subcellularLocation>
    <subcellularLocation>
        <location evidence="3">Membrane</location>
        <topology evidence="3">Multi-pass membrane protein</topology>
    </subcellularLocation>
</comment>
<dbReference type="InterPro" id="IPR004358">
    <property type="entry name" value="Sig_transdc_His_kin-like_C"/>
</dbReference>
<name>A0AAJ3NQJ3_9MYCO</name>
<dbReference type="Pfam" id="PF02518">
    <property type="entry name" value="HATPase_c"/>
    <property type="match status" value="1"/>
</dbReference>
<keyword evidence="12" id="KW-0547">Nucleotide-binding</keyword>
<keyword evidence="16" id="KW-0408">Iron</keyword>
<feature type="domain" description="Histidine kinase/HSP90-like ATPase" evidence="25">
    <location>
        <begin position="429"/>
        <end position="519"/>
    </location>
</feature>
<evidence type="ECO:0000256" key="5">
    <source>
        <dbReference type="ARBA" id="ARBA00012438"/>
    </source>
</evidence>
<dbReference type="SMART" id="SM00387">
    <property type="entry name" value="HATPase_c"/>
    <property type="match status" value="1"/>
</dbReference>
<evidence type="ECO:0000313" key="27">
    <source>
        <dbReference type="Proteomes" id="UP000193387"/>
    </source>
</evidence>
<feature type="domain" description="GAF" evidence="24">
    <location>
        <begin position="167"/>
        <end position="316"/>
    </location>
</feature>
<evidence type="ECO:0000256" key="21">
    <source>
        <dbReference type="ARBA" id="ARBA00030800"/>
    </source>
</evidence>
<evidence type="ECO:0000256" key="14">
    <source>
        <dbReference type="ARBA" id="ARBA00022840"/>
    </source>
</evidence>
<dbReference type="GO" id="GO:0005524">
    <property type="term" value="F:ATP binding"/>
    <property type="evidence" value="ECO:0007669"/>
    <property type="project" value="UniProtKB-KW"/>
</dbReference>
<comment type="caution">
    <text evidence="26">The sequence shown here is derived from an EMBL/GenBank/DDBJ whole genome shotgun (WGS) entry which is preliminary data.</text>
</comment>
<dbReference type="InterPro" id="IPR038318">
    <property type="entry name" value="KdpD_sf"/>
</dbReference>
<evidence type="ECO:0000313" key="26">
    <source>
        <dbReference type="EMBL" id="ORW70743.1"/>
    </source>
</evidence>
<evidence type="ECO:0000256" key="7">
    <source>
        <dbReference type="ARBA" id="ARBA00022485"/>
    </source>
</evidence>
<sequence>MTKAKPWTTSRLGSRLLPPAPSPTPRGLAVAAACIAAETAVLLMLKTFAPDNAFGVIYLIGVLVVATGWGAGLGAATAVVSALAYDYFRGWPDSPGSFAELQDWVVIAVFLVVALVAHALARLARTRAADAEARTREAEASREELTVLAEQQAALRRVATLVARGVPASDVFPAVAHELATCLGVANASLWRYEADGTATLVAAVDDPKQSGRMPVGSRWPLDGDNIVAMVAGTGRPVRMDTHDAAAGDAASLIRRLGLTAGAGAPIVVEGRLWGVAVAGSGPTRSLPPDAEQRVGEFTELVATAIANAEAHAALTASRARIVAAADDARRRLERDLHDGAQQRLISLALQLRSVEAGVPAELRSLRDQISDVVAGLTSASGDLQELARGIHPAILSKGGLGPALNALARRCTIPVTLRLQLDGSIPEPVGVAAYYVVAEAMTNAARHAHASGLDIDATATGPGLVLSIRDDGIGGADIGNGSGLIGLIDRVEALGGRMRITSPPGGGTTLEVEIPVSA</sequence>
<reference evidence="26 27" key="1">
    <citation type="submission" date="2016-01" db="EMBL/GenBank/DDBJ databases">
        <title>The new phylogeny of the genus Mycobacterium.</title>
        <authorList>
            <person name="Tarcisio F."/>
            <person name="Conor M."/>
            <person name="Antonella G."/>
            <person name="Elisabetta G."/>
            <person name="Giulia F.S."/>
            <person name="Sara T."/>
            <person name="Anna F."/>
            <person name="Clotilde B."/>
            <person name="Roberto B."/>
            <person name="Veronica D.S."/>
            <person name="Fabio R."/>
            <person name="Monica P."/>
            <person name="Olivier J."/>
            <person name="Enrico T."/>
            <person name="Nicola S."/>
        </authorList>
    </citation>
    <scope>NUCLEOTIDE SEQUENCE [LARGE SCALE GENOMIC DNA]</scope>
    <source>
        <strain evidence="26 27">DSM 44616</strain>
    </source>
</reference>
<comment type="function">
    <text evidence="20">Member of the two-component regulatory system NreB/NreC involved in the control of dissimilatory nitrate/nitrite reduction in response to oxygen. NreB functions as a direct oxygen sensor histidine kinase which is autophosphorylated, in the absence of oxygen, probably at the conserved histidine residue, and transfers its phosphate group probably to a conserved aspartate residue of NreC. NreB/NreC activates the expression of the nitrate (narGHJI) and nitrite (nir) reductase operons, as well as the putative nitrate transporter gene narT.</text>
</comment>
<dbReference type="InterPro" id="IPR025201">
    <property type="entry name" value="KdpD_TM"/>
</dbReference>
<keyword evidence="9" id="KW-0597">Phosphoprotein</keyword>
<dbReference type="InterPro" id="IPR003594">
    <property type="entry name" value="HATPase_dom"/>
</dbReference>
<evidence type="ECO:0000256" key="6">
    <source>
        <dbReference type="ARBA" id="ARBA00017322"/>
    </source>
</evidence>
<evidence type="ECO:0000256" key="3">
    <source>
        <dbReference type="ARBA" id="ARBA00004141"/>
    </source>
</evidence>
<dbReference type="SMART" id="SM00065">
    <property type="entry name" value="GAF"/>
    <property type="match status" value="1"/>
</dbReference>
<evidence type="ECO:0000256" key="12">
    <source>
        <dbReference type="ARBA" id="ARBA00022741"/>
    </source>
</evidence>
<evidence type="ECO:0000256" key="17">
    <source>
        <dbReference type="ARBA" id="ARBA00023012"/>
    </source>
</evidence>
<evidence type="ECO:0000256" key="13">
    <source>
        <dbReference type="ARBA" id="ARBA00022777"/>
    </source>
</evidence>
<evidence type="ECO:0000256" key="20">
    <source>
        <dbReference type="ARBA" id="ARBA00024827"/>
    </source>
</evidence>
<dbReference type="InterPro" id="IPR011712">
    <property type="entry name" value="Sig_transdc_His_kin_sub3_dim/P"/>
</dbReference>
<dbReference type="InterPro" id="IPR036890">
    <property type="entry name" value="HATPase_C_sf"/>
</dbReference>
<keyword evidence="19 23" id="KW-0472">Membrane</keyword>
<dbReference type="AlphaFoldDB" id="A0AAJ3NQJ3"/>
<dbReference type="PANTHER" id="PTHR24421">
    <property type="entry name" value="NITRATE/NITRITE SENSOR PROTEIN NARX-RELATED"/>
    <property type="match status" value="1"/>
</dbReference>
<organism evidence="26 27">
    <name type="scientific">Mycobacterium saskatchewanense</name>
    <dbReference type="NCBI Taxonomy" id="220927"/>
    <lineage>
        <taxon>Bacteria</taxon>
        <taxon>Bacillati</taxon>
        <taxon>Actinomycetota</taxon>
        <taxon>Actinomycetes</taxon>
        <taxon>Mycobacteriales</taxon>
        <taxon>Mycobacteriaceae</taxon>
        <taxon>Mycobacterium</taxon>
        <taxon>Mycobacterium simiae complex</taxon>
    </lineage>
</organism>
<evidence type="ECO:0000256" key="9">
    <source>
        <dbReference type="ARBA" id="ARBA00022553"/>
    </source>
</evidence>